<name>A0AAW6U194_9BACT</name>
<accession>A0AAW6U194</accession>
<dbReference type="SUPFAM" id="SSF55486">
    <property type="entry name" value="Metalloproteases ('zincins'), catalytic domain"/>
    <property type="match status" value="1"/>
</dbReference>
<organism evidence="1 2">
    <name type="scientific">Anaerobaca lacustris</name>
    <dbReference type="NCBI Taxonomy" id="3044600"/>
    <lineage>
        <taxon>Bacteria</taxon>
        <taxon>Pseudomonadati</taxon>
        <taxon>Planctomycetota</taxon>
        <taxon>Phycisphaerae</taxon>
        <taxon>Sedimentisphaerales</taxon>
        <taxon>Anaerobacaceae</taxon>
        <taxon>Anaerobaca</taxon>
    </lineage>
</organism>
<keyword evidence="2" id="KW-1185">Reference proteome</keyword>
<evidence type="ECO:0000313" key="1">
    <source>
        <dbReference type="EMBL" id="MDI6450670.1"/>
    </source>
</evidence>
<sequence>MRLTTRVRSGVVRRYLPFLAVALATYALAGTLQTVPFAGACAYGKASGDARPAVTAPPESFFEMIAAGRPGRRRGDPVDMAIYREFHKKHIDVQGMPVLASAEVADEALRRTYEIVTHMLAGRPDILADMVERGMYLIIIGKDQVYTDMPENRNAPNPDYLNERVRGTGGHPTSFGEENLLSLPIDRYDDESIAVHEFCHTIDSALRRVEPEWNDRRMAAYRNAVEKGLYKDTYTISNPAEYWCEIAQAYFDCNRVNNWNHGPIGKREQLKIYDPEGYELVRSTFNLSPEQDWRYSWLQPLPNVIAPPVRFHIDPYYTKFTWAREFTVLGRRASDEALLKANDTIRKMFAYRHDILKALIAEDLRLVVLGPGESLADLPEYPEMAERGVDHTGRYLEYTPGLNVLAVDQANVLSDLARDPYATECQVIRVFAKALYHVTATRPVDPNWENRRRDVQQYELRVQRMDVRFDERLKALYDDAMSRGLWKGTVAVHNRAEYWTEGVLAYFDAVGQGVCPNDAAAPIATREALKAYDPGLFELVETTMAYKGKVDWRYRL</sequence>
<dbReference type="RefSeq" id="WP_349246081.1">
    <property type="nucleotide sequence ID" value="NZ_JASCXX010000023.1"/>
</dbReference>
<dbReference type="Proteomes" id="UP001431776">
    <property type="component" value="Unassembled WGS sequence"/>
</dbReference>
<dbReference type="AlphaFoldDB" id="A0AAW6U194"/>
<reference evidence="1" key="1">
    <citation type="submission" date="2023-05" db="EMBL/GenBank/DDBJ databases">
        <title>Anaerotaeda fermentans gen. nov., sp. nov., a novel anaerobic planctomycete of the new family within the order Sedimentisphaerales isolated from Taman Peninsula, Russia.</title>
        <authorList>
            <person name="Khomyakova M.A."/>
            <person name="Merkel A.Y."/>
            <person name="Slobodkin A.I."/>
        </authorList>
    </citation>
    <scope>NUCLEOTIDE SEQUENCE</scope>
    <source>
        <strain evidence="1">M17dextr</strain>
    </source>
</reference>
<gene>
    <name evidence="1" type="ORF">QJ522_16550</name>
</gene>
<dbReference type="EMBL" id="JASCXX010000023">
    <property type="protein sequence ID" value="MDI6450670.1"/>
    <property type="molecule type" value="Genomic_DNA"/>
</dbReference>
<dbReference type="Gene3D" id="3.40.390.10">
    <property type="entry name" value="Collagenase (Catalytic Domain)"/>
    <property type="match status" value="1"/>
</dbReference>
<dbReference type="GO" id="GO:0008237">
    <property type="term" value="F:metallopeptidase activity"/>
    <property type="evidence" value="ECO:0007669"/>
    <property type="project" value="InterPro"/>
</dbReference>
<comment type="caution">
    <text evidence="1">The sequence shown here is derived from an EMBL/GenBank/DDBJ whole genome shotgun (WGS) entry which is preliminary data.</text>
</comment>
<proteinExistence type="predicted"/>
<evidence type="ECO:0000313" key="2">
    <source>
        <dbReference type="Proteomes" id="UP001431776"/>
    </source>
</evidence>
<dbReference type="InterPro" id="IPR024079">
    <property type="entry name" value="MetalloPept_cat_dom_sf"/>
</dbReference>
<protein>
    <submittedName>
        <fullName evidence="1">Uncharacterized protein</fullName>
    </submittedName>
</protein>